<feature type="transmembrane region" description="Helical" evidence="1">
    <location>
        <begin position="311"/>
        <end position="332"/>
    </location>
</feature>
<feature type="transmembrane region" description="Helical" evidence="1">
    <location>
        <begin position="254"/>
        <end position="272"/>
    </location>
</feature>
<feature type="transmembrane region" description="Helical" evidence="1">
    <location>
        <begin position="132"/>
        <end position="152"/>
    </location>
</feature>
<sequence>MKHSERQLSKEAPWTDLVIAVGVIAMVLGHALFPSIKTNHPASTLYIVIYWWHMPLFFIMGGLTLKPLARNWRAMWQFVRERLLPMASTYLIAGVLLIFASHVIHGDSWGFTAHYFLRLIYGGSALNGDLTMMWFFTVMALTFLVVELLITWTDTFTQFFIAITMFALGISYGSVGFMGEPTTPWAADLVLMTTLWMLCGYHGYRYYSQLKNKAFFATAISIIFVILAICRFEWGLNFVLYLKTHTIKTPYMAFYVPLMVALALCIMAEALYKKGWLNWLRPLSWYAVPILYMHQAVIDVLAMVPALNHTLILWLLGVIISLLIAAGWHHLVKLVFPKLTRN</sequence>
<feature type="transmembrane region" description="Helical" evidence="1">
    <location>
        <begin position="159"/>
        <end position="179"/>
    </location>
</feature>
<dbReference type="EMBL" id="AYYR01000055">
    <property type="protein sequence ID" value="KRM75161.1"/>
    <property type="molecule type" value="Genomic_DNA"/>
</dbReference>
<dbReference type="STRING" id="33960.TY91_16805"/>
<dbReference type="PATRIC" id="fig|1423733.4.peg.2670"/>
<dbReference type="RefSeq" id="WP_056996943.1">
    <property type="nucleotide sequence ID" value="NZ_AYYR01000055.1"/>
</dbReference>
<comment type="caution">
    <text evidence="3">The sequence shown here is derived from an EMBL/GenBank/DDBJ whole genome shotgun (WGS) entry which is preliminary data.</text>
</comment>
<feature type="transmembrane region" description="Helical" evidence="1">
    <location>
        <begin position="45"/>
        <end position="63"/>
    </location>
</feature>
<evidence type="ECO:0000256" key="1">
    <source>
        <dbReference type="SAM" id="Phobius"/>
    </source>
</evidence>
<keyword evidence="1" id="KW-0812">Transmembrane</keyword>
<organism evidence="3 4">
    <name type="scientific">Secundilactobacillus collinoides DSM 20515 = JCM 1123</name>
    <dbReference type="NCBI Taxonomy" id="1423733"/>
    <lineage>
        <taxon>Bacteria</taxon>
        <taxon>Bacillati</taxon>
        <taxon>Bacillota</taxon>
        <taxon>Bacilli</taxon>
        <taxon>Lactobacillales</taxon>
        <taxon>Lactobacillaceae</taxon>
        <taxon>Secundilactobacillus</taxon>
    </lineage>
</organism>
<accession>A0A0R2BFJ0</accession>
<keyword evidence="1" id="KW-1133">Transmembrane helix</keyword>
<feature type="transmembrane region" description="Helical" evidence="1">
    <location>
        <begin position="83"/>
        <end position="104"/>
    </location>
</feature>
<feature type="transmembrane region" description="Helical" evidence="1">
    <location>
        <begin position="284"/>
        <end position="305"/>
    </location>
</feature>
<proteinExistence type="predicted"/>
<gene>
    <name evidence="3" type="ORF">FC82_GL002555</name>
</gene>
<feature type="transmembrane region" description="Helical" evidence="1">
    <location>
        <begin position="214"/>
        <end position="234"/>
    </location>
</feature>
<evidence type="ECO:0000313" key="4">
    <source>
        <dbReference type="Proteomes" id="UP000051845"/>
    </source>
</evidence>
<evidence type="ECO:0000259" key="2">
    <source>
        <dbReference type="Pfam" id="PF01757"/>
    </source>
</evidence>
<dbReference type="GO" id="GO:0016747">
    <property type="term" value="F:acyltransferase activity, transferring groups other than amino-acyl groups"/>
    <property type="evidence" value="ECO:0007669"/>
    <property type="project" value="InterPro"/>
</dbReference>
<feature type="transmembrane region" description="Helical" evidence="1">
    <location>
        <begin position="12"/>
        <end position="33"/>
    </location>
</feature>
<feature type="domain" description="Acyltransferase 3" evidence="2">
    <location>
        <begin position="15"/>
        <end position="325"/>
    </location>
</feature>
<dbReference type="Pfam" id="PF01757">
    <property type="entry name" value="Acyl_transf_3"/>
    <property type="match status" value="1"/>
</dbReference>
<protein>
    <recommendedName>
        <fullName evidence="2">Acyltransferase 3 domain-containing protein</fullName>
    </recommendedName>
</protein>
<dbReference type="InterPro" id="IPR002656">
    <property type="entry name" value="Acyl_transf_3_dom"/>
</dbReference>
<evidence type="ECO:0000313" key="3">
    <source>
        <dbReference type="EMBL" id="KRM75161.1"/>
    </source>
</evidence>
<dbReference type="Proteomes" id="UP000051845">
    <property type="component" value="Unassembled WGS sequence"/>
</dbReference>
<keyword evidence="1" id="KW-0472">Membrane</keyword>
<dbReference type="AlphaFoldDB" id="A0A0R2BFJ0"/>
<reference evidence="3 4" key="1">
    <citation type="journal article" date="2015" name="Genome Announc.">
        <title>Expanding the biotechnology potential of lactobacilli through comparative genomics of 213 strains and associated genera.</title>
        <authorList>
            <person name="Sun Z."/>
            <person name="Harris H.M."/>
            <person name="McCann A."/>
            <person name="Guo C."/>
            <person name="Argimon S."/>
            <person name="Zhang W."/>
            <person name="Yang X."/>
            <person name="Jeffery I.B."/>
            <person name="Cooney J.C."/>
            <person name="Kagawa T.F."/>
            <person name="Liu W."/>
            <person name="Song Y."/>
            <person name="Salvetti E."/>
            <person name="Wrobel A."/>
            <person name="Rasinkangas P."/>
            <person name="Parkhill J."/>
            <person name="Rea M.C."/>
            <person name="O'Sullivan O."/>
            <person name="Ritari J."/>
            <person name="Douillard F.P."/>
            <person name="Paul Ross R."/>
            <person name="Yang R."/>
            <person name="Briner A.E."/>
            <person name="Felis G.E."/>
            <person name="de Vos W.M."/>
            <person name="Barrangou R."/>
            <person name="Klaenhammer T.R."/>
            <person name="Caufield P.W."/>
            <person name="Cui Y."/>
            <person name="Zhang H."/>
            <person name="O'Toole P.W."/>
        </authorList>
    </citation>
    <scope>NUCLEOTIDE SEQUENCE [LARGE SCALE GENOMIC DNA]</scope>
    <source>
        <strain evidence="3 4">DSM 20515</strain>
    </source>
</reference>
<name>A0A0R2BFJ0_SECCO</name>
<feature type="transmembrane region" description="Helical" evidence="1">
    <location>
        <begin position="185"/>
        <end position="202"/>
    </location>
</feature>